<dbReference type="GO" id="GO:0016459">
    <property type="term" value="C:myosin complex"/>
    <property type="evidence" value="ECO:0007669"/>
    <property type="project" value="UniProtKB-KW"/>
</dbReference>
<feature type="domain" description="Myosin motor" evidence="24">
    <location>
        <begin position="334"/>
        <end position="1055"/>
    </location>
</feature>
<evidence type="ECO:0000256" key="16">
    <source>
        <dbReference type="ARBA" id="ARBA00023212"/>
    </source>
</evidence>
<dbReference type="GO" id="GO:0004674">
    <property type="term" value="F:protein serine/threonine kinase activity"/>
    <property type="evidence" value="ECO:0007669"/>
    <property type="project" value="UniProtKB-KW"/>
</dbReference>
<keyword evidence="27" id="KW-1185">Reference proteome</keyword>
<dbReference type="GO" id="GO:0042995">
    <property type="term" value="C:cell projection"/>
    <property type="evidence" value="ECO:0007669"/>
    <property type="project" value="UniProtKB-SubCell"/>
</dbReference>
<protein>
    <recommendedName>
        <fullName evidence="4">non-specific serine/threonine protein kinase</fullName>
        <ecNumber evidence="4">2.7.11.1</ecNumber>
    </recommendedName>
</protein>
<feature type="compositionally biased region" description="Polar residues" evidence="22">
    <location>
        <begin position="1516"/>
        <end position="1533"/>
    </location>
</feature>
<evidence type="ECO:0000313" key="27">
    <source>
        <dbReference type="Proteomes" id="UP000000673"/>
    </source>
</evidence>
<reference evidence="26" key="4">
    <citation type="submission" date="2015-06" db="UniProtKB">
        <authorList>
            <consortium name="EnsemblMetazoa"/>
        </authorList>
    </citation>
    <scope>IDENTIFICATION</scope>
</reference>
<dbReference type="EnsemblMetazoa" id="ADAC002661-RA">
    <property type="protein sequence ID" value="ADAC002661-PA"/>
    <property type="gene ID" value="ADAC002661"/>
</dbReference>
<keyword evidence="18" id="KW-0844">Vision</keyword>
<keyword evidence="6" id="KW-0723">Serine/threonine-protein kinase</keyword>
<evidence type="ECO:0000256" key="13">
    <source>
        <dbReference type="ARBA" id="ARBA00023123"/>
    </source>
</evidence>
<feature type="compositionally biased region" description="Polar residues" evidence="22">
    <location>
        <begin position="1260"/>
        <end position="1270"/>
    </location>
</feature>
<name>W5JRM6_ANODA</name>
<dbReference type="STRING" id="43151.W5JRM6"/>
<evidence type="ECO:0000259" key="24">
    <source>
        <dbReference type="PROSITE" id="PS51456"/>
    </source>
</evidence>
<keyword evidence="7" id="KW-0716">Sensory transduction</keyword>
<feature type="region of interest" description="Disordered" evidence="22">
    <location>
        <begin position="1470"/>
        <end position="1575"/>
    </location>
</feature>
<dbReference type="PROSITE" id="PS51456">
    <property type="entry name" value="MYOSIN_MOTOR"/>
    <property type="match status" value="1"/>
</dbReference>
<comment type="similarity">
    <text evidence="3">In the C-terminal section; belongs to the TRAFAC class myosin-kinesin ATPase superfamily. Myosin family.</text>
</comment>
<evidence type="ECO:0000256" key="18">
    <source>
        <dbReference type="ARBA" id="ARBA00023305"/>
    </source>
</evidence>
<evidence type="ECO:0000256" key="9">
    <source>
        <dbReference type="ARBA" id="ARBA00022737"/>
    </source>
</evidence>
<dbReference type="Pfam" id="PF00612">
    <property type="entry name" value="IQ"/>
    <property type="match status" value="2"/>
</dbReference>
<evidence type="ECO:0000256" key="7">
    <source>
        <dbReference type="ARBA" id="ARBA00022606"/>
    </source>
</evidence>
<keyword evidence="11" id="KW-0418">Kinase</keyword>
<dbReference type="SMART" id="SM00015">
    <property type="entry name" value="IQ"/>
    <property type="match status" value="2"/>
</dbReference>
<dbReference type="eggNOG" id="KOG0587">
    <property type="taxonomic scope" value="Eukaryota"/>
</dbReference>
<keyword evidence="13 21" id="KW-0518">Myosin</keyword>
<keyword evidence="8" id="KW-0808">Transferase</keyword>
<dbReference type="Gene3D" id="1.20.58.530">
    <property type="match status" value="1"/>
</dbReference>
<gene>
    <name evidence="25" type="ORF">AND_002661</name>
</gene>
<dbReference type="VEuPathDB" id="VectorBase:ADAC002661"/>
<dbReference type="Gene3D" id="6.20.240.20">
    <property type="match status" value="1"/>
</dbReference>
<dbReference type="InterPro" id="IPR020635">
    <property type="entry name" value="Tyr_kinase_cat_dom"/>
</dbReference>
<comment type="catalytic activity">
    <reaction evidence="19">
        <text>L-threonyl-[protein] + ATP = O-phospho-L-threonyl-[protein] + ADP + H(+)</text>
        <dbReference type="Rhea" id="RHEA:46608"/>
        <dbReference type="Rhea" id="RHEA-COMP:11060"/>
        <dbReference type="Rhea" id="RHEA-COMP:11605"/>
        <dbReference type="ChEBI" id="CHEBI:15378"/>
        <dbReference type="ChEBI" id="CHEBI:30013"/>
        <dbReference type="ChEBI" id="CHEBI:30616"/>
        <dbReference type="ChEBI" id="CHEBI:61977"/>
        <dbReference type="ChEBI" id="CHEBI:456216"/>
        <dbReference type="EC" id="2.7.11.1"/>
    </reaction>
</comment>
<keyword evidence="17" id="KW-0966">Cell projection</keyword>
<dbReference type="OMA" id="SGGTHFV"/>
<dbReference type="Gene3D" id="1.20.120.720">
    <property type="entry name" value="Myosin VI head, motor domain, U50 subdomain"/>
    <property type="match status" value="1"/>
</dbReference>
<comment type="subcellular location">
    <subcellularLocation>
        <location evidence="2">Cell projection</location>
    </subcellularLocation>
    <subcellularLocation>
        <location evidence="1">Cytoplasm</location>
        <location evidence="1">Cytoskeleton</location>
    </subcellularLocation>
</comment>
<dbReference type="InterPro" id="IPR000048">
    <property type="entry name" value="IQ_motif_EF-hand-BS"/>
</dbReference>
<sequence length="1593" mass="181669">MAATLRIETLPDPGNRYTLGELIGSGVCAKVYRATDTQAGNKSVAIKVQKFEGETKIAIQEEFRILRDHSKHANLLDFYGVYRKKCPAGESDEIWFVLEYCEYGPVIDVVRKLFVANRRANEVQLAYILREASKALVYLHENHIVHRDVRGSNILLTRDGEVKLADYGLARDTKTTLGKRGTCIGSPCWMAPEVVTSSKSDKDVYDNRTDVWALGITAIELGDGKAPFADMHATRAMFQIVRNPPPTLYRQSNWTQEYNDFIAECLEKNPDHRPFIMEIVEHPFLTQVPENDYHLSQELKMMADSVRHIQLTKKEEVSVMRGVLKTEDNRTEKMHVEDLAALEQLSEETILEELVQRYRNGNTYTFVGDVLVSLNPNETIPEYVRGFHSKYMFKSRSDNAPHVFAIADSAYQDMLHHEEPQHIILAGESYSGKTTNLKLLMKHLGVLGEGNPGVYERIVNGYKALCALTNAGTPINPNSTRSIMQVQMTFGPSGKLSGAIFWVYLLEKLRISSTNMNHSNFHIFYYFYDTMDAEERLKDFSLESGRNYRYLRISEAMSSDKLKYCRDDVQGNVRSFKEFEQQLLGLELSQNILDTIYRTLAAILILGEVRFKETEGMTELEDFEVIGKIASLLQVDEKKFQWALLNYCVIVRGSAERRRHTADEARDARDVLAATIYTRLVDWITNTVNQKLAFGRAIYGDKHSVTITDHFGFECFHRNHIDQLVVNSLNEQMQYLYNQRIFVFEMIEMEEEQVPMASLHYYDNKLAVDHILTKPKGVFSYIDDASRGRHGQNYIIDSIQSNKSPFIKRSSGHEFTVAHYTGRVTYDARDMADKNRDFIPPEMVETLRASEEPIIKIMFSNQLSRTGNLTMAAEEALGVPSDKPTKKKRWGAALVAEKNKAKKMNTLSKGMYSQVHKMRTIAGVFRATSLELIKTLSIGPNSGGTHFVRCIRSDLEYKPKGFATEMVRQQVRAMAVLDTARGRQKGFSHRIPFQEFLRRYQFLAFDFDENVEMTRDNCRLLLIRLKLEGWVIGKTKVFLKYYNVEYLQRLYETQVKKIIKIQSMMRAFLAKRSVATKLKQVHRESVRKREAAAGVEAKDEAALKIQSAYRGHLARKKYRPLINERTGNLDTDTANFLKPFVYRWRKKSMYQVLLHYRAARYQDLVNISQQVHIYNQRVVAGFATNSNCIMLEKIDPTQRNPAQLGPHKSAVWKLRFRFDDIPFFDTTYMCDPSSASYIYTGNDSDSEDWDAPLRRRKNLSSEITQSTQRGLRTGDEGHGEHSLANEPFHRDPSLPIKRLSPHGRVEPCVVNRVRSPVQSPIGMPSSVYSPVPYTRQTVDDIRNKFSATSFDDVGGGGLPIKTTVYKKRAAPRAPLPMESEPAEIQAKPVKKRPAPQPVHVGVRPITPTKIDPIREMELIGKKNTDENDNSDDEPPFNFQGMLRKTNYNRASMKRTSEGYSLTGTSIDFEDTNNNNNANNNSNSYYPAANSDFNRKQASPTNVVYQSNRASERPKSCQGTENGTGSRRGSSSPNARKLSLAQDSMMLNDQQPGPSRSRSTTPQDENRNFLSMTGIKGEEIVPGVIVEAEYVEEF</sequence>
<evidence type="ECO:0000256" key="2">
    <source>
        <dbReference type="ARBA" id="ARBA00004316"/>
    </source>
</evidence>
<dbReference type="InterPro" id="IPR052409">
    <property type="entry name" value="Myosin-III_kinase_activity"/>
</dbReference>
<dbReference type="EC" id="2.7.11.1" evidence="4"/>
<keyword evidence="15 21" id="KW-0009">Actin-binding</keyword>
<evidence type="ECO:0000313" key="25">
    <source>
        <dbReference type="EMBL" id="ETN65570.1"/>
    </source>
</evidence>
<comment type="catalytic activity">
    <reaction evidence="20">
        <text>L-seryl-[protein] + ATP = O-phospho-L-seryl-[protein] + ADP + H(+)</text>
        <dbReference type="Rhea" id="RHEA:17989"/>
        <dbReference type="Rhea" id="RHEA-COMP:9863"/>
        <dbReference type="Rhea" id="RHEA-COMP:11604"/>
        <dbReference type="ChEBI" id="CHEBI:15378"/>
        <dbReference type="ChEBI" id="CHEBI:29999"/>
        <dbReference type="ChEBI" id="CHEBI:30616"/>
        <dbReference type="ChEBI" id="CHEBI:83421"/>
        <dbReference type="ChEBI" id="CHEBI:456216"/>
        <dbReference type="EC" id="2.7.11.1"/>
    </reaction>
</comment>
<evidence type="ECO:0000256" key="21">
    <source>
        <dbReference type="PROSITE-ProRule" id="PRU00782"/>
    </source>
</evidence>
<dbReference type="Pfam" id="PF00063">
    <property type="entry name" value="Myosin_head"/>
    <property type="match status" value="1"/>
</dbReference>
<evidence type="ECO:0000259" key="23">
    <source>
        <dbReference type="PROSITE" id="PS50011"/>
    </source>
</evidence>
<feature type="region of interest" description="Disordered" evidence="22">
    <location>
        <begin position="1256"/>
        <end position="1295"/>
    </location>
</feature>
<evidence type="ECO:0000256" key="11">
    <source>
        <dbReference type="ARBA" id="ARBA00022777"/>
    </source>
</evidence>
<comment type="caution">
    <text evidence="21">Lacks conserved residue(s) required for the propagation of feature annotation.</text>
</comment>
<feature type="region of interest" description="Disordered" evidence="22">
    <location>
        <begin position="1420"/>
        <end position="1440"/>
    </location>
</feature>
<evidence type="ECO:0000256" key="14">
    <source>
        <dbReference type="ARBA" id="ARBA00023175"/>
    </source>
</evidence>
<dbReference type="PROSITE" id="PS50011">
    <property type="entry name" value="PROTEIN_KINASE_DOM"/>
    <property type="match status" value="1"/>
</dbReference>
<keyword evidence="10 21" id="KW-0547">Nucleotide-binding</keyword>
<dbReference type="InterPro" id="IPR027417">
    <property type="entry name" value="P-loop_NTPase"/>
</dbReference>
<evidence type="ECO:0000256" key="12">
    <source>
        <dbReference type="ARBA" id="ARBA00022840"/>
    </source>
</evidence>
<dbReference type="InterPro" id="IPR001609">
    <property type="entry name" value="Myosin_head_motor_dom-like"/>
</dbReference>
<reference evidence="25 27" key="1">
    <citation type="journal article" date="2010" name="BMC Genomics">
        <title>Combination of measures distinguishes pre-miRNAs from other stem-loops in the genome of the newly sequenced Anopheles darlingi.</title>
        <authorList>
            <person name="Mendes N.D."/>
            <person name="Freitas A.T."/>
            <person name="Vasconcelos A.T."/>
            <person name="Sagot M.F."/>
        </authorList>
    </citation>
    <scope>NUCLEOTIDE SEQUENCE</scope>
</reference>
<evidence type="ECO:0000256" key="6">
    <source>
        <dbReference type="ARBA" id="ARBA00022527"/>
    </source>
</evidence>
<dbReference type="SUPFAM" id="SSF56112">
    <property type="entry name" value="Protein kinase-like (PK-like)"/>
    <property type="match status" value="1"/>
</dbReference>
<dbReference type="PROSITE" id="PS50096">
    <property type="entry name" value="IQ"/>
    <property type="match status" value="2"/>
</dbReference>
<dbReference type="GO" id="GO:0005524">
    <property type="term" value="F:ATP binding"/>
    <property type="evidence" value="ECO:0007669"/>
    <property type="project" value="UniProtKB-UniRule"/>
</dbReference>
<dbReference type="PROSITE" id="PS00109">
    <property type="entry name" value="PROTEIN_KINASE_TYR"/>
    <property type="match status" value="1"/>
</dbReference>
<keyword evidence="5" id="KW-0963">Cytoplasm</keyword>
<evidence type="ECO:0000256" key="5">
    <source>
        <dbReference type="ARBA" id="ARBA00022490"/>
    </source>
</evidence>
<dbReference type="InterPro" id="IPR008266">
    <property type="entry name" value="Tyr_kinase_AS"/>
</dbReference>
<comment type="similarity">
    <text evidence="21">Belongs to the TRAFAC class myosin-kinesin ATPase superfamily. Myosin family.</text>
</comment>
<dbReference type="PANTHER" id="PTHR46256">
    <property type="entry name" value="AGAP011099-PA"/>
    <property type="match status" value="1"/>
</dbReference>
<dbReference type="GO" id="GO:0000146">
    <property type="term" value="F:microfilament motor activity"/>
    <property type="evidence" value="ECO:0007669"/>
    <property type="project" value="TreeGrafter"/>
</dbReference>
<dbReference type="Gene3D" id="3.40.850.10">
    <property type="entry name" value="Kinesin motor domain"/>
    <property type="match status" value="1"/>
</dbReference>
<dbReference type="EMBL" id="ADMH02000623">
    <property type="protein sequence ID" value="ETN65570.1"/>
    <property type="molecule type" value="Genomic_DNA"/>
</dbReference>
<dbReference type="InterPro" id="IPR000719">
    <property type="entry name" value="Prot_kinase_dom"/>
</dbReference>
<dbReference type="eggNOG" id="KOG4229">
    <property type="taxonomic scope" value="Eukaryota"/>
</dbReference>
<accession>W5JRM6</accession>
<dbReference type="GO" id="GO:0030832">
    <property type="term" value="P:regulation of actin filament length"/>
    <property type="evidence" value="ECO:0007669"/>
    <property type="project" value="TreeGrafter"/>
</dbReference>
<evidence type="ECO:0000256" key="19">
    <source>
        <dbReference type="ARBA" id="ARBA00047899"/>
    </source>
</evidence>
<evidence type="ECO:0000256" key="20">
    <source>
        <dbReference type="ARBA" id="ARBA00048679"/>
    </source>
</evidence>
<dbReference type="GO" id="GO:0003779">
    <property type="term" value="F:actin binding"/>
    <property type="evidence" value="ECO:0007669"/>
    <property type="project" value="UniProtKB-KW"/>
</dbReference>
<dbReference type="Proteomes" id="UP000000673">
    <property type="component" value="Unassembled WGS sequence"/>
</dbReference>
<feature type="domain" description="Protein kinase" evidence="23">
    <location>
        <begin position="17"/>
        <end position="285"/>
    </location>
</feature>
<dbReference type="PANTHER" id="PTHR46256:SF2">
    <property type="entry name" value="NEITHER INACTIVATION NOR AFTERPOTENTIAL PROTEIN C"/>
    <property type="match status" value="1"/>
</dbReference>
<organism evidence="25">
    <name type="scientific">Anopheles darlingi</name>
    <name type="common">Mosquito</name>
    <dbReference type="NCBI Taxonomy" id="43151"/>
    <lineage>
        <taxon>Eukaryota</taxon>
        <taxon>Metazoa</taxon>
        <taxon>Ecdysozoa</taxon>
        <taxon>Arthropoda</taxon>
        <taxon>Hexapoda</taxon>
        <taxon>Insecta</taxon>
        <taxon>Pterygota</taxon>
        <taxon>Neoptera</taxon>
        <taxon>Endopterygota</taxon>
        <taxon>Diptera</taxon>
        <taxon>Nematocera</taxon>
        <taxon>Culicoidea</taxon>
        <taxon>Culicidae</taxon>
        <taxon>Anophelinae</taxon>
        <taxon>Anopheles</taxon>
    </lineage>
</organism>
<keyword evidence="9" id="KW-0677">Repeat</keyword>
<proteinExistence type="inferred from homology"/>
<dbReference type="SMART" id="SM00219">
    <property type="entry name" value="TyrKc"/>
    <property type="match status" value="1"/>
</dbReference>
<dbReference type="GO" id="GO:0004713">
    <property type="term" value="F:protein tyrosine kinase activity"/>
    <property type="evidence" value="ECO:0007669"/>
    <property type="project" value="InterPro"/>
</dbReference>
<dbReference type="Gene3D" id="1.10.10.820">
    <property type="match status" value="1"/>
</dbReference>
<feature type="compositionally biased region" description="Polar residues" evidence="22">
    <location>
        <begin position="1495"/>
        <end position="1508"/>
    </location>
</feature>
<feature type="compositionally biased region" description="Low complexity" evidence="22">
    <location>
        <begin position="1472"/>
        <end position="1490"/>
    </location>
</feature>
<keyword evidence="16" id="KW-0206">Cytoskeleton</keyword>
<dbReference type="Gene3D" id="1.10.510.10">
    <property type="entry name" value="Transferase(Phosphotransferase) domain 1"/>
    <property type="match status" value="1"/>
</dbReference>
<dbReference type="VEuPathDB" id="VectorBase:ADAR2_004360"/>
<feature type="compositionally biased region" description="Polar residues" evidence="22">
    <location>
        <begin position="1540"/>
        <end position="1570"/>
    </location>
</feature>
<evidence type="ECO:0000256" key="17">
    <source>
        <dbReference type="ARBA" id="ARBA00023273"/>
    </source>
</evidence>
<dbReference type="SUPFAM" id="SSF52540">
    <property type="entry name" value="P-loop containing nucleoside triphosphate hydrolases"/>
    <property type="match status" value="1"/>
</dbReference>
<evidence type="ECO:0000256" key="4">
    <source>
        <dbReference type="ARBA" id="ARBA00012513"/>
    </source>
</evidence>
<reference evidence="25" key="3">
    <citation type="journal article" date="2013" name="Nucleic Acids Res.">
        <title>The genome of Anopheles darlingi, the main neotropical malaria vector.</title>
        <authorList>
            <person name="Marinotti O."/>
            <person name="Cerqueira G.C."/>
            <person name="de Almeida L.G."/>
            <person name="Ferro M.I."/>
            <person name="Loreto E.L."/>
            <person name="Zaha A."/>
            <person name="Teixeira S.M."/>
            <person name="Wespiser A.R."/>
            <person name="Almeida E Silva A."/>
            <person name="Schlindwein A.D."/>
            <person name="Pacheco A.C."/>
            <person name="Silva A.L."/>
            <person name="Graveley B.R."/>
            <person name="Walenz B.P."/>
            <person name="Lima Bde A."/>
            <person name="Ribeiro C.A."/>
            <person name="Nunes-Silva C.G."/>
            <person name="de Carvalho C.R."/>
            <person name="Soares C.M."/>
            <person name="de Menezes C.B."/>
            <person name="Matiolli C."/>
            <person name="Caffrey D."/>
            <person name="Araujo D.A."/>
            <person name="de Oliveira D.M."/>
            <person name="Golenbock D."/>
            <person name="Grisard E.C."/>
            <person name="Fantinatti-Garboggini F."/>
            <person name="de Carvalho F.M."/>
            <person name="Barcellos F.G."/>
            <person name="Prosdocimi F."/>
            <person name="May G."/>
            <person name="Azevedo Junior G.M."/>
            <person name="Guimaraes G.M."/>
            <person name="Goldman G.H."/>
            <person name="Padilha I.Q."/>
            <person name="Batista Jda S."/>
            <person name="Ferro J.A."/>
            <person name="Ribeiro J.M."/>
            <person name="Fietto J.L."/>
            <person name="Dabbas K.M."/>
            <person name="Cerdeira L."/>
            <person name="Agnez-Lima L.F."/>
            <person name="Brocchi M."/>
            <person name="de Carvalho M.O."/>
            <person name="Teixeira Mde M."/>
            <person name="Diniz Maia Mde M."/>
            <person name="Goldman M.H."/>
            <person name="Cruz Schneider M.P."/>
            <person name="Felipe M.S."/>
            <person name="Hungria M."/>
            <person name="Nicolas M.F."/>
            <person name="Pereira M."/>
            <person name="Montes M.A."/>
            <person name="Cantao M.E."/>
            <person name="Vincentz M."/>
            <person name="Rafael M.S."/>
            <person name="Silverman N."/>
            <person name="Stoco P.H."/>
            <person name="Souza R.C."/>
            <person name="Vicentini R."/>
            <person name="Gazzinelli R.T."/>
            <person name="Neves Rde O."/>
            <person name="Silva R."/>
            <person name="Astolfi-Filho S."/>
            <person name="Maciel T.E."/>
            <person name="Urmenyi T.P."/>
            <person name="Tadei W.P."/>
            <person name="Camargo E.P."/>
            <person name="de Vasconcelos A.T."/>
        </authorList>
    </citation>
    <scope>NUCLEOTIDE SEQUENCE</scope>
</reference>
<evidence type="ECO:0000313" key="26">
    <source>
        <dbReference type="EnsemblMetazoa" id="ADAC002661-PA"/>
    </source>
</evidence>
<dbReference type="PRINTS" id="PR00193">
    <property type="entry name" value="MYOSINHEAVY"/>
</dbReference>
<dbReference type="InterPro" id="IPR036961">
    <property type="entry name" value="Kinesin_motor_dom_sf"/>
</dbReference>
<dbReference type="Gene3D" id="1.20.5.190">
    <property type="match status" value="1"/>
</dbReference>
<keyword evidence="12 21" id="KW-0067">ATP-binding</keyword>
<keyword evidence="14 21" id="KW-0505">Motor protein</keyword>
<dbReference type="SMART" id="SM00242">
    <property type="entry name" value="MYSc"/>
    <property type="match status" value="1"/>
</dbReference>
<feature type="region of interest" description="Disordered" evidence="22">
    <location>
        <begin position="1372"/>
        <end position="1404"/>
    </location>
</feature>
<evidence type="ECO:0000256" key="1">
    <source>
        <dbReference type="ARBA" id="ARBA00004245"/>
    </source>
</evidence>
<dbReference type="FunCoup" id="W5JRM6">
    <property type="interactions" value="32"/>
</dbReference>
<evidence type="ECO:0000256" key="22">
    <source>
        <dbReference type="SAM" id="MobiDB-lite"/>
    </source>
</evidence>
<feature type="binding site" evidence="21">
    <location>
        <begin position="427"/>
        <end position="434"/>
    </location>
    <ligand>
        <name>ATP</name>
        <dbReference type="ChEBI" id="CHEBI:30616"/>
    </ligand>
</feature>
<dbReference type="HOGENOM" id="CLU_000192_10_2_1"/>
<evidence type="ECO:0000256" key="15">
    <source>
        <dbReference type="ARBA" id="ARBA00023203"/>
    </source>
</evidence>
<evidence type="ECO:0000256" key="8">
    <source>
        <dbReference type="ARBA" id="ARBA00022679"/>
    </source>
</evidence>
<dbReference type="InterPro" id="IPR011009">
    <property type="entry name" value="Kinase-like_dom_sf"/>
</dbReference>
<evidence type="ECO:0000256" key="10">
    <source>
        <dbReference type="ARBA" id="ARBA00022741"/>
    </source>
</evidence>
<evidence type="ECO:0000256" key="3">
    <source>
        <dbReference type="ARBA" id="ARBA00006998"/>
    </source>
</evidence>
<dbReference type="GO" id="GO:0005737">
    <property type="term" value="C:cytoplasm"/>
    <property type="evidence" value="ECO:0007669"/>
    <property type="project" value="UniProtKB-ARBA"/>
</dbReference>
<dbReference type="CDD" id="cd14882">
    <property type="entry name" value="MYSc_Myo21"/>
    <property type="match status" value="1"/>
</dbReference>
<dbReference type="GO" id="GO:0007601">
    <property type="term" value="P:visual perception"/>
    <property type="evidence" value="ECO:0007669"/>
    <property type="project" value="UniProtKB-KW"/>
</dbReference>
<feature type="compositionally biased region" description="Basic and acidic residues" evidence="22">
    <location>
        <begin position="1272"/>
        <end position="1292"/>
    </location>
</feature>
<dbReference type="Pfam" id="PF00069">
    <property type="entry name" value="Pkinase"/>
    <property type="match status" value="1"/>
</dbReference>
<reference evidence="25" key="2">
    <citation type="submission" date="2010-05" db="EMBL/GenBank/DDBJ databases">
        <authorList>
            <person name="Almeida L.G."/>
            <person name="Nicolas M.F."/>
            <person name="Souza R.C."/>
            <person name="Vasconcelos A.T.R."/>
        </authorList>
    </citation>
    <scope>NUCLEOTIDE SEQUENCE</scope>
</reference>